<evidence type="ECO:0000256" key="10">
    <source>
        <dbReference type="ARBA" id="ARBA00022840"/>
    </source>
</evidence>
<name>A0A8H4XEL5_9HYPO</name>
<feature type="domain" description="Protein kinase" evidence="17">
    <location>
        <begin position="82"/>
        <end position="449"/>
    </location>
</feature>
<evidence type="ECO:0000313" key="19">
    <source>
        <dbReference type="Proteomes" id="UP000635477"/>
    </source>
</evidence>
<dbReference type="PROSITE" id="PS50011">
    <property type="entry name" value="PROTEIN_KINASE_DOM"/>
    <property type="match status" value="1"/>
</dbReference>
<dbReference type="PROSITE" id="PS00109">
    <property type="entry name" value="PROTEIN_KINASE_TYR"/>
    <property type="match status" value="1"/>
</dbReference>
<sequence>MSGKGSENTPIPTSDPGDAKTSERCPGGGSLQQFRTLDHAPASSHGTYLHGINEGLESLEKYQDGGFHPVHLGDCLGVSSRYRVVHKLGHGGFGTVWLCRDTLDAQYVALKVLAADASTEELVDLTLAQLDKSISGAEYIAIPLDHFSFEGPNGTHRCIVLPVLGPCVSPSLWLTMDKDPVPVLRKMAHQAAQALDFLHKNHLCHGDFRPSNILVKLANINHLSEQEMLSLLGQPQTPQVRTESEEGLPASAPRYLVAPADISRLGTEYLTDQISVIDFGESFSFSSPPEYLGIPENYLPPEMLLEEEGSVGPPCDLWALGCTLFAIRQQIPLFYMIFDKDELLAEMVRFFGKLPPEWWGKWEGREKFFNDQGQWIQYGEVEEEWTLEVLLSKPMEIVHPGQNHKPGANTSLHTLESEQRLMADLFYKLFQYEPSKRISAEEVLQHEWFKM</sequence>
<evidence type="ECO:0000256" key="1">
    <source>
        <dbReference type="ARBA" id="ARBA00003747"/>
    </source>
</evidence>
<dbReference type="Pfam" id="PF00069">
    <property type="entry name" value="Pkinase"/>
    <property type="match status" value="2"/>
</dbReference>
<feature type="binding site" evidence="15">
    <location>
        <position position="111"/>
    </location>
    <ligand>
        <name>ATP</name>
        <dbReference type="ChEBI" id="CHEBI:30616"/>
    </ligand>
</feature>
<dbReference type="SMART" id="SM00220">
    <property type="entry name" value="S_TKc"/>
    <property type="match status" value="1"/>
</dbReference>
<evidence type="ECO:0000256" key="12">
    <source>
        <dbReference type="ARBA" id="ARBA00033194"/>
    </source>
</evidence>
<evidence type="ECO:0000256" key="16">
    <source>
        <dbReference type="SAM" id="MobiDB-lite"/>
    </source>
</evidence>
<dbReference type="InterPro" id="IPR008266">
    <property type="entry name" value="Tyr_kinase_AS"/>
</dbReference>
<dbReference type="GO" id="GO:0005634">
    <property type="term" value="C:nucleus"/>
    <property type="evidence" value="ECO:0007669"/>
    <property type="project" value="TreeGrafter"/>
</dbReference>
<comment type="subunit">
    <text evidence="2">Component of the EKC/KEOPS complex composed of at least BUD32, CGI121, GON7, KAE1 and PCC1; the whole complex dimerizes.</text>
</comment>
<organism evidence="18 19">
    <name type="scientific">Fusarium zealandicum</name>
    <dbReference type="NCBI Taxonomy" id="1053134"/>
    <lineage>
        <taxon>Eukaryota</taxon>
        <taxon>Fungi</taxon>
        <taxon>Dikarya</taxon>
        <taxon>Ascomycota</taxon>
        <taxon>Pezizomycotina</taxon>
        <taxon>Sordariomycetes</taxon>
        <taxon>Hypocreomycetidae</taxon>
        <taxon>Hypocreales</taxon>
        <taxon>Nectriaceae</taxon>
        <taxon>Fusarium</taxon>
        <taxon>Fusarium staphyleae species complex</taxon>
    </lineage>
</organism>
<evidence type="ECO:0000259" key="17">
    <source>
        <dbReference type="PROSITE" id="PS50011"/>
    </source>
</evidence>
<dbReference type="OrthoDB" id="5979581at2759"/>
<dbReference type="Gene3D" id="3.30.200.20">
    <property type="entry name" value="Phosphorylase Kinase, domain 1"/>
    <property type="match status" value="1"/>
</dbReference>
<comment type="catalytic activity">
    <reaction evidence="14">
        <text>L-seryl-[protein] + ATP = O-phospho-L-seryl-[protein] + ADP + H(+)</text>
        <dbReference type="Rhea" id="RHEA:17989"/>
        <dbReference type="Rhea" id="RHEA-COMP:9863"/>
        <dbReference type="Rhea" id="RHEA-COMP:11604"/>
        <dbReference type="ChEBI" id="CHEBI:15378"/>
        <dbReference type="ChEBI" id="CHEBI:29999"/>
        <dbReference type="ChEBI" id="CHEBI:30616"/>
        <dbReference type="ChEBI" id="CHEBI:83421"/>
        <dbReference type="ChEBI" id="CHEBI:456216"/>
        <dbReference type="EC" id="2.7.11.1"/>
    </reaction>
</comment>
<evidence type="ECO:0000256" key="11">
    <source>
        <dbReference type="ARBA" id="ARBA00030980"/>
    </source>
</evidence>
<dbReference type="InterPro" id="IPR000719">
    <property type="entry name" value="Prot_kinase_dom"/>
</dbReference>
<evidence type="ECO:0000256" key="9">
    <source>
        <dbReference type="ARBA" id="ARBA00022777"/>
    </source>
</evidence>
<reference evidence="18" key="2">
    <citation type="submission" date="2020-05" db="EMBL/GenBank/DDBJ databases">
        <authorList>
            <person name="Kim H.-S."/>
            <person name="Proctor R.H."/>
            <person name="Brown D.W."/>
        </authorList>
    </citation>
    <scope>NUCLEOTIDE SEQUENCE</scope>
    <source>
        <strain evidence="18">NRRL 22465</strain>
    </source>
</reference>
<keyword evidence="9" id="KW-0418">Kinase</keyword>
<dbReference type="SUPFAM" id="SSF56112">
    <property type="entry name" value="Protein kinase-like (PK-like)"/>
    <property type="match status" value="1"/>
</dbReference>
<dbReference type="PANTHER" id="PTHR45646:SF11">
    <property type="entry name" value="SERINE_THREONINE-PROTEIN KINASE DOA"/>
    <property type="match status" value="1"/>
</dbReference>
<dbReference type="InterPro" id="IPR017441">
    <property type="entry name" value="Protein_kinase_ATP_BS"/>
</dbReference>
<dbReference type="Proteomes" id="UP000635477">
    <property type="component" value="Unassembled WGS sequence"/>
</dbReference>
<evidence type="ECO:0000256" key="15">
    <source>
        <dbReference type="PROSITE-ProRule" id="PRU10141"/>
    </source>
</evidence>
<dbReference type="EC" id="2.7.11.1" evidence="3"/>
<evidence type="ECO:0000256" key="8">
    <source>
        <dbReference type="ARBA" id="ARBA00022741"/>
    </source>
</evidence>
<dbReference type="EMBL" id="JABEYC010000971">
    <property type="protein sequence ID" value="KAF4971401.1"/>
    <property type="molecule type" value="Genomic_DNA"/>
</dbReference>
<keyword evidence="10 15" id="KW-0067">ATP-binding</keyword>
<dbReference type="GO" id="GO:0004674">
    <property type="term" value="F:protein serine/threonine kinase activity"/>
    <property type="evidence" value="ECO:0007669"/>
    <property type="project" value="UniProtKB-KW"/>
</dbReference>
<dbReference type="GO" id="GO:0043484">
    <property type="term" value="P:regulation of RNA splicing"/>
    <property type="evidence" value="ECO:0007669"/>
    <property type="project" value="TreeGrafter"/>
</dbReference>
<evidence type="ECO:0000256" key="4">
    <source>
        <dbReference type="ARBA" id="ARBA00013948"/>
    </source>
</evidence>
<evidence type="ECO:0000256" key="3">
    <source>
        <dbReference type="ARBA" id="ARBA00012513"/>
    </source>
</evidence>
<keyword evidence="7" id="KW-0808">Transferase</keyword>
<comment type="function">
    <text evidence="1">Component of the EKC/KEOPS complex that is required for the formation of a threonylcarbamoyl group on adenosine at position 37 (t(6)A37) in tRNAs that read codons beginning with adenine. The complex is probably involved in the transfer of the threonylcarbamoyl moiety of threonylcarbamoyl-AMP (TC-AMP) to the N6 group of A37. BUD32 has ATPase activity in the context of the EKC/KEOPS complex and likely plays a supporting role to the catalytic subunit KAE1. The EKC/KEOPS complex also promotes both telomere uncapping and telomere elongation. The complex is required for efficient recruitment of transcriptional coactivators.</text>
</comment>
<evidence type="ECO:0000313" key="18">
    <source>
        <dbReference type="EMBL" id="KAF4971401.1"/>
    </source>
</evidence>
<accession>A0A8H4XEL5</accession>
<evidence type="ECO:0000256" key="14">
    <source>
        <dbReference type="ARBA" id="ARBA00048679"/>
    </source>
</evidence>
<keyword evidence="8 15" id="KW-0547">Nucleotide-binding</keyword>
<dbReference type="Gene3D" id="1.10.510.10">
    <property type="entry name" value="Transferase(Phosphotransferase) domain 1"/>
    <property type="match status" value="1"/>
</dbReference>
<dbReference type="PROSITE" id="PS00107">
    <property type="entry name" value="PROTEIN_KINASE_ATP"/>
    <property type="match status" value="1"/>
</dbReference>
<evidence type="ECO:0000256" key="2">
    <source>
        <dbReference type="ARBA" id="ARBA00011534"/>
    </source>
</evidence>
<evidence type="ECO:0000256" key="13">
    <source>
        <dbReference type="ARBA" id="ARBA00047899"/>
    </source>
</evidence>
<keyword evidence="6" id="KW-0723">Serine/threonine-protein kinase</keyword>
<dbReference type="InterPro" id="IPR011009">
    <property type="entry name" value="Kinase-like_dom_sf"/>
</dbReference>
<reference evidence="18" key="1">
    <citation type="journal article" date="2020" name="BMC Genomics">
        <title>Correction to: Identification and distribution of gene clusters required for synthesis of sphingolipid metabolism inhibitors in diverse species of the filamentous fungus Fusarium.</title>
        <authorList>
            <person name="Kim H.S."/>
            <person name="Lohmar J.M."/>
            <person name="Busman M."/>
            <person name="Brown D.W."/>
            <person name="Naumann T.A."/>
            <person name="Divon H.H."/>
            <person name="Lysoe E."/>
            <person name="Uhlig S."/>
            <person name="Proctor R.H."/>
        </authorList>
    </citation>
    <scope>NUCLEOTIDE SEQUENCE</scope>
    <source>
        <strain evidence="18">NRRL 22465</strain>
    </source>
</reference>
<dbReference type="InterPro" id="IPR051175">
    <property type="entry name" value="CLK_kinases"/>
</dbReference>
<comment type="catalytic activity">
    <reaction evidence="13">
        <text>L-threonyl-[protein] + ATP = O-phospho-L-threonyl-[protein] + ADP + H(+)</text>
        <dbReference type="Rhea" id="RHEA:46608"/>
        <dbReference type="Rhea" id="RHEA-COMP:11060"/>
        <dbReference type="Rhea" id="RHEA-COMP:11605"/>
        <dbReference type="ChEBI" id="CHEBI:15378"/>
        <dbReference type="ChEBI" id="CHEBI:30013"/>
        <dbReference type="ChEBI" id="CHEBI:30616"/>
        <dbReference type="ChEBI" id="CHEBI:61977"/>
        <dbReference type="ChEBI" id="CHEBI:456216"/>
        <dbReference type="EC" id="2.7.11.1"/>
    </reaction>
</comment>
<proteinExistence type="predicted"/>
<keyword evidence="19" id="KW-1185">Reference proteome</keyword>
<gene>
    <name evidence="18" type="ORF">FZEAL_9852</name>
</gene>
<evidence type="ECO:0000256" key="7">
    <source>
        <dbReference type="ARBA" id="ARBA00022679"/>
    </source>
</evidence>
<dbReference type="GO" id="GO:0005524">
    <property type="term" value="F:ATP binding"/>
    <property type="evidence" value="ECO:0007669"/>
    <property type="project" value="UniProtKB-UniRule"/>
</dbReference>
<evidence type="ECO:0000256" key="6">
    <source>
        <dbReference type="ARBA" id="ARBA00022527"/>
    </source>
</evidence>
<protein>
    <recommendedName>
        <fullName evidence="5">EKC/KEOPS complex subunit BUD32</fullName>
        <ecNumber evidence="3">2.7.11.1</ecNumber>
    </recommendedName>
    <alternativeName>
        <fullName evidence="11 12">Atypical Serine/threonine protein kinase BUD32</fullName>
    </alternativeName>
    <alternativeName>
        <fullName evidence="4">EKC/KEOPS complex subunit bud32</fullName>
    </alternativeName>
</protein>
<dbReference type="PANTHER" id="PTHR45646">
    <property type="entry name" value="SERINE/THREONINE-PROTEIN KINASE DOA-RELATED"/>
    <property type="match status" value="1"/>
</dbReference>
<feature type="compositionally biased region" description="Polar residues" evidence="16">
    <location>
        <begin position="1"/>
        <end position="12"/>
    </location>
</feature>
<evidence type="ECO:0000256" key="5">
    <source>
        <dbReference type="ARBA" id="ARBA00019973"/>
    </source>
</evidence>
<feature type="region of interest" description="Disordered" evidence="16">
    <location>
        <begin position="1"/>
        <end position="30"/>
    </location>
</feature>
<comment type="caution">
    <text evidence="18">The sequence shown here is derived from an EMBL/GenBank/DDBJ whole genome shotgun (WGS) entry which is preliminary data.</text>
</comment>
<dbReference type="AlphaFoldDB" id="A0A8H4XEL5"/>